<sequence length="55" mass="6196">MSQSTRTIVGFSLYEKDSWTILLNQNNGYANEQNFFTGTESLDGHMGLGWTECTT</sequence>
<proteinExistence type="predicted"/>
<gene>
    <name evidence="1" type="ORF">SAMN05444380_12259</name>
</gene>
<evidence type="ECO:0000313" key="1">
    <source>
        <dbReference type="EMBL" id="SFE91516.1"/>
    </source>
</evidence>
<protein>
    <submittedName>
        <fullName evidence="1">Uncharacterized protein</fullName>
    </submittedName>
</protein>
<accession>A0A1I2EG25</accession>
<evidence type="ECO:0000313" key="2">
    <source>
        <dbReference type="Proteomes" id="UP000181976"/>
    </source>
</evidence>
<dbReference type="AlphaFoldDB" id="A0A1I2EG25"/>
<name>A0A1I2EG25_9BACT</name>
<dbReference type="Proteomes" id="UP000181976">
    <property type="component" value="Unassembled WGS sequence"/>
</dbReference>
<organism evidence="1 2">
    <name type="scientific">Thermophagus xiamenensis</name>
    <dbReference type="NCBI Taxonomy" id="385682"/>
    <lineage>
        <taxon>Bacteria</taxon>
        <taxon>Pseudomonadati</taxon>
        <taxon>Bacteroidota</taxon>
        <taxon>Bacteroidia</taxon>
        <taxon>Marinilabiliales</taxon>
        <taxon>Marinilabiliaceae</taxon>
        <taxon>Thermophagus</taxon>
    </lineage>
</organism>
<dbReference type="STRING" id="385682.SAMN05444380_12259"/>
<reference evidence="1 2" key="1">
    <citation type="submission" date="2016-10" db="EMBL/GenBank/DDBJ databases">
        <authorList>
            <person name="de Groot N.N."/>
        </authorList>
    </citation>
    <scope>NUCLEOTIDE SEQUENCE [LARGE SCALE GENOMIC DNA]</scope>
    <source>
        <strain evidence="1 2">DSM 19012</strain>
    </source>
</reference>
<dbReference type="RefSeq" id="WP_157998115.1">
    <property type="nucleotide sequence ID" value="NZ_AFSL01000088.1"/>
</dbReference>
<dbReference type="InParanoid" id="A0A1I2EG25"/>
<keyword evidence="2" id="KW-1185">Reference proteome</keyword>
<dbReference type="EMBL" id="FONA01000022">
    <property type="protein sequence ID" value="SFE91516.1"/>
    <property type="molecule type" value="Genomic_DNA"/>
</dbReference>